<dbReference type="RefSeq" id="WP_067191294.1">
    <property type="nucleotide sequence ID" value="NZ_CP126965.1"/>
</dbReference>
<dbReference type="AlphaFoldDB" id="A0A1R4I668"/>
<dbReference type="Proteomes" id="UP000196230">
    <property type="component" value="Unassembled WGS sequence"/>
</dbReference>
<keyword evidence="1" id="KW-0812">Transmembrane</keyword>
<accession>A0A1R4I668</accession>
<keyword evidence="1" id="KW-1133">Transmembrane helix</keyword>
<dbReference type="OrthoDB" id="5192391at2"/>
<keyword evidence="3" id="KW-0969">Cilium</keyword>
<organism evidence="2 4">
    <name type="scientific">Micrococcus lylae</name>
    <dbReference type="NCBI Taxonomy" id="1273"/>
    <lineage>
        <taxon>Bacteria</taxon>
        <taxon>Bacillati</taxon>
        <taxon>Actinomycetota</taxon>
        <taxon>Actinomycetes</taxon>
        <taxon>Micrococcales</taxon>
        <taxon>Micrococcaceae</taxon>
        <taxon>Micrococcus</taxon>
    </lineage>
</organism>
<feature type="transmembrane region" description="Helical" evidence="1">
    <location>
        <begin position="23"/>
        <end position="41"/>
    </location>
</feature>
<keyword evidence="3" id="KW-0282">Flagellum</keyword>
<evidence type="ECO:0000256" key="1">
    <source>
        <dbReference type="SAM" id="Phobius"/>
    </source>
</evidence>
<reference evidence="3 5" key="2">
    <citation type="submission" date="2019-03" db="EMBL/GenBank/DDBJ databases">
        <title>Reclassification of Micrococcus aloeverae and Micrococcus yunnanensis as later heterotypic synonyms of Micrococcus luteus.</title>
        <authorList>
            <person name="Huang C.-H."/>
        </authorList>
    </citation>
    <scope>NUCLEOTIDE SEQUENCE [LARGE SCALE GENOMIC DNA]</scope>
    <source>
        <strain evidence="3 5">BCRC 12151</strain>
    </source>
</reference>
<evidence type="ECO:0000313" key="4">
    <source>
        <dbReference type="Proteomes" id="UP000196230"/>
    </source>
</evidence>
<dbReference type="Proteomes" id="UP000297477">
    <property type="component" value="Unassembled WGS sequence"/>
</dbReference>
<sequence>MPASTGTETAARLRRPRWRDPRLIVGLLLVLASVAGVVALLQSADRTQAYWAAKKDLAPGAPLAEHHFVPVEANLSGADGHYLSADEPAPVDSMLLAAVREGELIPAGGVVEADPQQRRPVGLSLAEPLPAGVGVGDRVDVWVALPEEEGRGYARPERIAERVELSELVEDTGAFGAGEGIRVQAMVGPDQLPELLEAKVRDARITVVPTLGGH</sequence>
<name>A0A1R4I668_9MICC</name>
<keyword evidence="3" id="KW-0966">Cell projection</keyword>
<evidence type="ECO:0000313" key="3">
    <source>
        <dbReference type="EMBL" id="TFI00330.1"/>
    </source>
</evidence>
<dbReference type="EMBL" id="SPKT01000004">
    <property type="protein sequence ID" value="TFI00330.1"/>
    <property type="molecule type" value="Genomic_DNA"/>
</dbReference>
<protein>
    <submittedName>
        <fullName evidence="3">Flagellar biosynthesis protein FlgA</fullName>
    </submittedName>
</protein>
<dbReference type="EMBL" id="FUKP01000001">
    <property type="protein sequence ID" value="SJN15320.1"/>
    <property type="molecule type" value="Genomic_DNA"/>
</dbReference>
<keyword evidence="1" id="KW-0472">Membrane</keyword>
<gene>
    <name evidence="3" type="ORF">E4A49_02775</name>
    <name evidence="2" type="ORF">FM125_00075</name>
</gene>
<evidence type="ECO:0000313" key="5">
    <source>
        <dbReference type="Proteomes" id="UP000297477"/>
    </source>
</evidence>
<proteinExistence type="predicted"/>
<evidence type="ECO:0000313" key="2">
    <source>
        <dbReference type="EMBL" id="SJN15320.1"/>
    </source>
</evidence>
<reference evidence="2 4" key="1">
    <citation type="submission" date="2017-02" db="EMBL/GenBank/DDBJ databases">
        <authorList>
            <person name="Peterson S.W."/>
        </authorList>
    </citation>
    <scope>NUCLEOTIDE SEQUENCE [LARGE SCALE GENOMIC DNA]</scope>
    <source>
        <strain evidence="2 4">2B3F</strain>
    </source>
</reference>
<keyword evidence="5" id="KW-1185">Reference proteome</keyword>